<evidence type="ECO:0000313" key="2">
    <source>
        <dbReference type="Proteomes" id="UP000452235"/>
    </source>
</evidence>
<organism evidence="1 2">
    <name type="scientific">Aspergillus terreus</name>
    <dbReference type="NCBI Taxonomy" id="33178"/>
    <lineage>
        <taxon>Eukaryota</taxon>
        <taxon>Fungi</taxon>
        <taxon>Dikarya</taxon>
        <taxon>Ascomycota</taxon>
        <taxon>Pezizomycotina</taxon>
        <taxon>Eurotiomycetes</taxon>
        <taxon>Eurotiomycetidae</taxon>
        <taxon>Eurotiales</taxon>
        <taxon>Aspergillaceae</taxon>
        <taxon>Aspergillus</taxon>
        <taxon>Aspergillus subgen. Circumdati</taxon>
    </lineage>
</organism>
<dbReference type="SUPFAM" id="SSF51182">
    <property type="entry name" value="RmlC-like cupins"/>
    <property type="match status" value="1"/>
</dbReference>
<dbReference type="Proteomes" id="UP000452235">
    <property type="component" value="Unassembled WGS sequence"/>
</dbReference>
<evidence type="ECO:0000313" key="1">
    <source>
        <dbReference type="EMBL" id="GFF14874.1"/>
    </source>
</evidence>
<reference evidence="1 2" key="1">
    <citation type="submission" date="2020-01" db="EMBL/GenBank/DDBJ databases">
        <title>Aspergillus terreus IFO 6365 whole genome shotgun sequence.</title>
        <authorList>
            <person name="Kanamasa S."/>
            <person name="Takahashi H."/>
        </authorList>
    </citation>
    <scope>NUCLEOTIDE SEQUENCE [LARGE SCALE GENOMIC DNA]</scope>
    <source>
        <strain evidence="1 2">IFO 6365</strain>
    </source>
</reference>
<dbReference type="CDD" id="cd10548">
    <property type="entry name" value="cupin_CDO"/>
    <property type="match status" value="1"/>
</dbReference>
<comment type="caution">
    <text evidence="1">The sequence shown here is derived from an EMBL/GenBank/DDBJ whole genome shotgun (WGS) entry which is preliminary data.</text>
</comment>
<name>A0A5M3YX60_ASPTE</name>
<dbReference type="AlphaFoldDB" id="A0A5M3YX60"/>
<dbReference type="InterPro" id="IPR014710">
    <property type="entry name" value="RmlC-like_jellyroll"/>
</dbReference>
<keyword evidence="2" id="KW-1185">Reference proteome</keyword>
<dbReference type="InterPro" id="IPR011051">
    <property type="entry name" value="RmlC_Cupin_sf"/>
</dbReference>
<gene>
    <name evidence="1" type="ORF">ATEIFO6365_0003094200</name>
</gene>
<protein>
    <submittedName>
        <fullName evidence="1">RmlC-like cupin-domain-containing protein</fullName>
    </submittedName>
</protein>
<dbReference type="Gene3D" id="2.60.120.10">
    <property type="entry name" value="Jelly Rolls"/>
    <property type="match status" value="1"/>
</dbReference>
<dbReference type="EMBL" id="BLJY01000003">
    <property type="protein sequence ID" value="GFF14874.1"/>
    <property type="molecule type" value="Genomic_DNA"/>
</dbReference>
<accession>A0A5M3YX60</accession>
<proteinExistence type="predicted"/>
<dbReference type="OrthoDB" id="543511at2759"/>
<sequence length="435" mass="49432">MGSAQDFFDPFFLPSDDEALTFSSDKSPWVAFASSSDGLSLPITGQGTIAVLAELEKESSLIFTVQNEQKTVTLTFTAKTKTCALQFESSSTDSTFTERIRLTEIPTRPPGDYIFPKKKIPYWLSIDKYYGRIRFGTRMVNNRMTLVEAQLKTKQDKGVWKWKEERYKVLEELKIVKVEPNEKISRTRINRLPVVRDLAPVVASSDGVTLRELDLGTRVVFADLPTACQTLYHNVAGPNIVLNTSEFPNFYDAIHRSVITPGCWAYKKLAEKSKDKDPANGYLRITVGPNMGNSPGVPYVMEIWPPGNSSPIHDHGSASAIIKVLEGQVKCTYYDSIDLGKPNKIGSITFDKGAVTWLGEKQYQIHKLENKDNMTCVTLQCYRYEDSADEYSEFFRFMSDENTIKPFTPNSDMQFSEFEETMRHEWVNKKTWQDV</sequence>